<accession>A0A976FR25</accession>
<dbReference type="EMBL" id="SHOA02000012">
    <property type="protein sequence ID" value="TDH71422.1"/>
    <property type="molecule type" value="Genomic_DNA"/>
</dbReference>
<evidence type="ECO:0000313" key="1">
    <source>
        <dbReference type="EMBL" id="TDH71422.1"/>
    </source>
</evidence>
<dbReference type="Proteomes" id="UP000294530">
    <property type="component" value="Unassembled WGS sequence"/>
</dbReference>
<comment type="caution">
    <text evidence="1">The sequence shown here is derived from an EMBL/GenBank/DDBJ whole genome shotgun (WGS) entry which is preliminary data.</text>
</comment>
<dbReference type="RefSeq" id="XP_067820921.1">
    <property type="nucleotide sequence ID" value="XM_067960041.1"/>
</dbReference>
<dbReference type="GeneID" id="94345712"/>
<gene>
    <name evidence="1" type="ORF">CCR75_001940</name>
</gene>
<proteinExistence type="predicted"/>
<evidence type="ECO:0000313" key="2">
    <source>
        <dbReference type="Proteomes" id="UP000294530"/>
    </source>
</evidence>
<protein>
    <submittedName>
        <fullName evidence="1">Uncharacterized protein</fullName>
    </submittedName>
</protein>
<organism evidence="1 2">
    <name type="scientific">Bremia lactucae</name>
    <name type="common">Lettuce downy mildew</name>
    <dbReference type="NCBI Taxonomy" id="4779"/>
    <lineage>
        <taxon>Eukaryota</taxon>
        <taxon>Sar</taxon>
        <taxon>Stramenopiles</taxon>
        <taxon>Oomycota</taxon>
        <taxon>Peronosporomycetes</taxon>
        <taxon>Peronosporales</taxon>
        <taxon>Peronosporaceae</taxon>
        <taxon>Bremia</taxon>
    </lineage>
</organism>
<dbReference type="AlphaFoldDB" id="A0A976FR25"/>
<dbReference type="KEGG" id="blac:94345712"/>
<sequence length="87" mass="10166">MMYRCVSVECYYRVITVICTQSCQIHDRLWNESSEYFGWVSVTHRVDTILDDDPKKNVPIANVKLSFKQHYLSDLQHVAICSLCSSF</sequence>
<reference evidence="1 2" key="1">
    <citation type="journal article" date="2021" name="Genome Biol.">
        <title>AFLAP: assembly-free linkage analysis pipeline using k-mers from genome sequencing data.</title>
        <authorList>
            <person name="Fletcher K."/>
            <person name="Zhang L."/>
            <person name="Gil J."/>
            <person name="Han R."/>
            <person name="Cavanaugh K."/>
            <person name="Michelmore R."/>
        </authorList>
    </citation>
    <scope>NUCLEOTIDE SEQUENCE [LARGE SCALE GENOMIC DNA]</scope>
    <source>
        <strain evidence="1 2">SF5</strain>
    </source>
</reference>
<keyword evidence="2" id="KW-1185">Reference proteome</keyword>
<name>A0A976FR25_BRELC</name>